<dbReference type="PANTHER" id="PTHR34223:SF101">
    <property type="entry name" value="F-BOX DOMAIN-CONTAINING PROTEIN"/>
    <property type="match status" value="1"/>
</dbReference>
<evidence type="ECO:0000313" key="3">
    <source>
        <dbReference type="EMBL" id="OTF98886.1"/>
    </source>
</evidence>
<dbReference type="InterPro" id="IPR036047">
    <property type="entry name" value="F-box-like_dom_sf"/>
</dbReference>
<dbReference type="Proteomes" id="UP000215914">
    <property type="component" value="Chromosome 14"/>
</dbReference>
<dbReference type="OrthoDB" id="1848700at2759"/>
<dbReference type="InParanoid" id="A0A251SJ60"/>
<name>A0A251SJ60_HELAN</name>
<evidence type="ECO:0000259" key="1">
    <source>
        <dbReference type="Pfam" id="PF00646"/>
    </source>
</evidence>
<dbReference type="InterPro" id="IPR032675">
    <property type="entry name" value="LRR_dom_sf"/>
</dbReference>
<dbReference type="SUPFAM" id="SSF81383">
    <property type="entry name" value="F-box domain"/>
    <property type="match status" value="1"/>
</dbReference>
<dbReference type="PANTHER" id="PTHR34223">
    <property type="entry name" value="OS11G0201299 PROTEIN"/>
    <property type="match status" value="1"/>
</dbReference>
<sequence length="418" mass="47464">MPRATQKQTLKRLRVEEGKKTDTTVADRLTDLPESLQLHILSSLETKHAFKTSVLSKSWASKWTCVPLLNFSSFGFKKLNEFDKFVFNTLSIRRSAKLEKLTFRRHGICSAKILNKVFDYAFSGGVKELDVSIIRSRKDKSWPILEHMTSDSLTSLKLDSNSNMGCSFLGPRSGGAFNKLTSLYLKRVIIGDLDPFSGFPALKKLTLVSCNLLQTDGTTNTLNVHAPQLLELTISDYYVNYRCQLTTPNLRYFNCRGCNFPRLQGGGLPVLDTVVIDFIGSCRENQRRKTFDDLMMLFNTLHNAKSLTLYSAVVQLMTFFLEDLAKRCSPFQELKCLKMDFSRFHYQRLFEGDCRSLGELLKVVPSVKGYLLKNSHEAKCTMVYPDYDDPLQESTCSTSQASKRCKCVQISTIKLEGK</sequence>
<protein>
    <submittedName>
        <fullName evidence="2">F-box domain, leucine-rich repeat domain superfamily, F-box-like domain superfamily</fullName>
    </submittedName>
    <submittedName>
        <fullName evidence="3">Putative F-box domain, Leucine-rich repeat domain, L domain-like protein</fullName>
    </submittedName>
</protein>
<evidence type="ECO:0000313" key="4">
    <source>
        <dbReference type="Proteomes" id="UP000215914"/>
    </source>
</evidence>
<feature type="domain" description="F-box" evidence="1">
    <location>
        <begin position="29"/>
        <end position="67"/>
    </location>
</feature>
<reference evidence="3" key="2">
    <citation type="submission" date="2017-02" db="EMBL/GenBank/DDBJ databases">
        <title>Sunflower complete genome.</title>
        <authorList>
            <person name="Langlade N."/>
            <person name="Munos S."/>
        </authorList>
    </citation>
    <scope>NUCLEOTIDE SEQUENCE [LARGE SCALE GENOMIC DNA]</scope>
    <source>
        <tissue evidence="3">Leaves</tissue>
    </source>
</reference>
<dbReference type="STRING" id="4232.A0A251SJ60"/>
<accession>A0A251SJ60</accession>
<reference evidence="2 4" key="1">
    <citation type="journal article" date="2017" name="Nature">
        <title>The sunflower genome provides insights into oil metabolism, flowering and Asterid evolution.</title>
        <authorList>
            <person name="Badouin H."/>
            <person name="Gouzy J."/>
            <person name="Grassa C.J."/>
            <person name="Murat F."/>
            <person name="Staton S.E."/>
            <person name="Cottret L."/>
            <person name="Lelandais-Briere C."/>
            <person name="Owens G.L."/>
            <person name="Carrere S."/>
            <person name="Mayjonade B."/>
            <person name="Legrand L."/>
            <person name="Gill N."/>
            <person name="Kane N.C."/>
            <person name="Bowers J.E."/>
            <person name="Hubner S."/>
            <person name="Bellec A."/>
            <person name="Berard A."/>
            <person name="Berges H."/>
            <person name="Blanchet N."/>
            <person name="Boniface M.C."/>
            <person name="Brunel D."/>
            <person name="Catrice O."/>
            <person name="Chaidir N."/>
            <person name="Claudel C."/>
            <person name="Donnadieu C."/>
            <person name="Faraut T."/>
            <person name="Fievet G."/>
            <person name="Helmstetter N."/>
            <person name="King M."/>
            <person name="Knapp S.J."/>
            <person name="Lai Z."/>
            <person name="Le Paslier M.C."/>
            <person name="Lippi Y."/>
            <person name="Lorenzon L."/>
            <person name="Mandel J.R."/>
            <person name="Marage G."/>
            <person name="Marchand G."/>
            <person name="Marquand E."/>
            <person name="Bret-Mestries E."/>
            <person name="Morien E."/>
            <person name="Nambeesan S."/>
            <person name="Nguyen T."/>
            <person name="Pegot-Espagnet P."/>
            <person name="Pouilly N."/>
            <person name="Raftis F."/>
            <person name="Sallet E."/>
            <person name="Schiex T."/>
            <person name="Thomas J."/>
            <person name="Vandecasteele C."/>
            <person name="Vares D."/>
            <person name="Vear F."/>
            <person name="Vautrin S."/>
            <person name="Crespi M."/>
            <person name="Mangin B."/>
            <person name="Burke J.M."/>
            <person name="Salse J."/>
            <person name="Munos S."/>
            <person name="Vincourt P."/>
            <person name="Rieseberg L.H."/>
            <person name="Langlade N.B."/>
        </authorList>
    </citation>
    <scope>NUCLEOTIDE SEQUENCE [LARGE SCALE GENOMIC DNA]</scope>
    <source>
        <strain evidence="4">cv. SF193</strain>
        <tissue evidence="2">Leaves</tissue>
    </source>
</reference>
<gene>
    <name evidence="3" type="ORF">HannXRQ_Chr14g0450571</name>
    <name evidence="2" type="ORF">HanXRQr2_Chr14g0654421</name>
</gene>
<dbReference type="EMBL" id="MNCJ02000329">
    <property type="protein sequence ID" value="KAF5769978.1"/>
    <property type="molecule type" value="Genomic_DNA"/>
</dbReference>
<proteinExistence type="predicted"/>
<dbReference type="EMBL" id="CM007903">
    <property type="protein sequence ID" value="OTF98886.1"/>
    <property type="molecule type" value="Genomic_DNA"/>
</dbReference>
<dbReference type="InterPro" id="IPR001810">
    <property type="entry name" value="F-box_dom"/>
</dbReference>
<organism evidence="3 4">
    <name type="scientific">Helianthus annuus</name>
    <name type="common">Common sunflower</name>
    <dbReference type="NCBI Taxonomy" id="4232"/>
    <lineage>
        <taxon>Eukaryota</taxon>
        <taxon>Viridiplantae</taxon>
        <taxon>Streptophyta</taxon>
        <taxon>Embryophyta</taxon>
        <taxon>Tracheophyta</taxon>
        <taxon>Spermatophyta</taxon>
        <taxon>Magnoliopsida</taxon>
        <taxon>eudicotyledons</taxon>
        <taxon>Gunneridae</taxon>
        <taxon>Pentapetalae</taxon>
        <taxon>asterids</taxon>
        <taxon>campanulids</taxon>
        <taxon>Asterales</taxon>
        <taxon>Asteraceae</taxon>
        <taxon>Asteroideae</taxon>
        <taxon>Heliantheae alliance</taxon>
        <taxon>Heliantheae</taxon>
        <taxon>Helianthus</taxon>
    </lineage>
</organism>
<dbReference type="OMA" id="IINRCAV"/>
<dbReference type="AlphaFoldDB" id="A0A251SJ60"/>
<dbReference type="SUPFAM" id="SSF52047">
    <property type="entry name" value="RNI-like"/>
    <property type="match status" value="1"/>
</dbReference>
<dbReference type="InterPro" id="IPR053197">
    <property type="entry name" value="F-box_SCFL_complex_component"/>
</dbReference>
<dbReference type="Gene3D" id="3.80.10.10">
    <property type="entry name" value="Ribonuclease Inhibitor"/>
    <property type="match status" value="1"/>
</dbReference>
<evidence type="ECO:0000313" key="2">
    <source>
        <dbReference type="EMBL" id="KAF5769978.1"/>
    </source>
</evidence>
<reference evidence="2" key="3">
    <citation type="submission" date="2020-06" db="EMBL/GenBank/DDBJ databases">
        <title>Helianthus annuus Genome sequencing and assembly Release 2.</title>
        <authorList>
            <person name="Gouzy J."/>
            <person name="Langlade N."/>
            <person name="Munos S."/>
        </authorList>
    </citation>
    <scope>NUCLEOTIDE SEQUENCE</scope>
    <source>
        <tissue evidence="2">Leaves</tissue>
    </source>
</reference>
<keyword evidence="4" id="KW-1185">Reference proteome</keyword>
<dbReference type="Pfam" id="PF00646">
    <property type="entry name" value="F-box"/>
    <property type="match status" value="1"/>
</dbReference>
<dbReference type="Gramene" id="mRNA:HanXRQr2_Chr14g0654421">
    <property type="protein sequence ID" value="CDS:HanXRQr2_Chr14g0654421.1"/>
    <property type="gene ID" value="HanXRQr2_Chr14g0654421"/>
</dbReference>